<evidence type="ECO:0000256" key="4">
    <source>
        <dbReference type="PIRSR" id="PIRSR036289-51"/>
    </source>
</evidence>
<reference evidence="9 10" key="1">
    <citation type="submission" date="2016-12" db="EMBL/GenBank/DDBJ databases">
        <title>Draft genome of Tersicoccus phoenicis 1P05MA.</title>
        <authorList>
            <person name="Nakajima Y."/>
            <person name="Yoshizawa S."/>
            <person name="Nakamura K."/>
            <person name="Ogura Y."/>
            <person name="Hayashi T."/>
            <person name="Kogure K."/>
        </authorList>
    </citation>
    <scope>NUCLEOTIDE SEQUENCE [LARGE SCALE GENOMIC DNA]</scope>
    <source>
        <strain evidence="9 10">1p05MA</strain>
    </source>
</reference>
<dbReference type="Gene3D" id="1.50.10.10">
    <property type="match status" value="1"/>
</dbReference>
<feature type="domain" description="Glycoside hydrolase family 65 N-terminal" evidence="8">
    <location>
        <begin position="39"/>
        <end position="300"/>
    </location>
</feature>
<dbReference type="STRING" id="554083.BKD30_13375"/>
<feature type="region of interest" description="Disordered" evidence="5">
    <location>
        <begin position="1"/>
        <end position="24"/>
    </location>
</feature>
<protein>
    <submittedName>
        <fullName evidence="9">Family 65 glycosyl hydrolase</fullName>
    </submittedName>
</protein>
<dbReference type="InterPro" id="IPR005194">
    <property type="entry name" value="Glyco_hydro_65_C"/>
</dbReference>
<evidence type="ECO:0000259" key="7">
    <source>
        <dbReference type="Pfam" id="PF03633"/>
    </source>
</evidence>
<dbReference type="InterPro" id="IPR012341">
    <property type="entry name" value="6hp_glycosidase-like_sf"/>
</dbReference>
<dbReference type="Pfam" id="PF03633">
    <property type="entry name" value="Glyco_hydro_65C"/>
    <property type="match status" value="1"/>
</dbReference>
<feature type="domain" description="Glycoside hydrolase family 65 central catalytic" evidence="6">
    <location>
        <begin position="360"/>
        <end position="722"/>
    </location>
</feature>
<comment type="similarity">
    <text evidence="1">Belongs to the glycosyl hydrolase 65 family.</text>
</comment>
<organism evidence="9 10">
    <name type="scientific">Tersicoccus phoenicis</name>
    <dbReference type="NCBI Taxonomy" id="554083"/>
    <lineage>
        <taxon>Bacteria</taxon>
        <taxon>Bacillati</taxon>
        <taxon>Actinomycetota</taxon>
        <taxon>Actinomycetes</taxon>
        <taxon>Micrococcales</taxon>
        <taxon>Micrococcaceae</taxon>
        <taxon>Tersicoccus</taxon>
    </lineage>
</organism>
<feature type="binding site" evidence="4">
    <location>
        <begin position="635"/>
        <end position="636"/>
    </location>
    <ligand>
        <name>substrate</name>
    </ligand>
</feature>
<dbReference type="Proteomes" id="UP000187085">
    <property type="component" value="Unassembled WGS sequence"/>
</dbReference>
<dbReference type="Pfam" id="PF03632">
    <property type="entry name" value="Glyco_hydro_65m"/>
    <property type="match status" value="1"/>
</dbReference>
<dbReference type="SUPFAM" id="SSF48208">
    <property type="entry name" value="Six-hairpin glycosidases"/>
    <property type="match status" value="1"/>
</dbReference>
<sequence>MTRGHTRGIEGEPEPFTDPLNRDRFPADPWRLTETWPATDDLHLTETLFAAGNGYLGMRDNPPEGRDAHTHGTYINGFHETWPIRHAESAFGFAKTGQTMVNVPDAKLMKLYVDDEPLLLAVADLEHYERCMDFRSGVLQRNLIWRTPAGKRVMVESSRMISLDQRHLAVMTLKVTMLDGDAPVAVSSQILNRQDGVDEYHVPAAAMGEGGDPRKAARLRARVLEPRGNWCSGRRMILGYQCASSRMTLAVGADHTIETEDEYEELISTEADLGKKVYRVQAKAGRPITITKAVAYHSSRGVPVRELFDRCRRTLDRFRTDGPQVSRDAQRAWLDRFWTDADVEVESDGEDNAAIQQAVRWNLFQLAQATARADQLGVPAKGVTGSGYEGHYFWDTEVYVIPFLSYTCPGLARNALRFRVNQLDKARERARELAQRGALYPWRTINGEEASAYYAAGTAQYHIDADIAFAVSRYVDTTGDLEFLKGNGIDILVETARMWEDLGFWRENEHRVFNIHGVTGPDEYTTVVNNNLFTNVMARYNLEQAADAVRTIRQTDPAAYARMCHRLDLDPAEPGVWRDCAAHMLIPYDEELGIHPQDEHFLDREMWDLPATPEDRRPLLLHYHPLVIYRYQVLKQADVVLAMFLQGHRFTDAQKKANFDYYDPITTGDSTLSAVVQSIIAAEVGYEESALDYFLHGLYVDLADLHRNTVDGTHIASAGGVWNSLVYGFGGLKDLRRGLGFDPRLPAAWSRLTFRIRRRGTRLRVEVEQEWLTASIEEGRGPVSLTVRGQDLRVTEDEPLVVPLRGQGPRHGRAPSTPVLGGIREDGSVITAGLPTDTAQLHEIRSAPERA</sequence>
<proteinExistence type="inferred from homology"/>
<feature type="domain" description="Glycoside hydrolase family 65 C-terminal" evidence="7">
    <location>
        <begin position="736"/>
        <end position="794"/>
    </location>
</feature>
<dbReference type="SUPFAM" id="SSF74650">
    <property type="entry name" value="Galactose mutarotase-like"/>
    <property type="match status" value="1"/>
</dbReference>
<dbReference type="OrthoDB" id="9816160at2"/>
<evidence type="ECO:0000259" key="8">
    <source>
        <dbReference type="Pfam" id="PF03636"/>
    </source>
</evidence>
<name>A0A1R1L728_9MICC</name>
<gene>
    <name evidence="9" type="ORF">BKD30_13375</name>
</gene>
<dbReference type="PANTHER" id="PTHR11051:SF13">
    <property type="entry name" value="GLYCOSYL TRANSFERASE"/>
    <property type="match status" value="1"/>
</dbReference>
<dbReference type="Gene3D" id="2.70.98.40">
    <property type="entry name" value="Glycoside hydrolase, family 65, N-terminal domain"/>
    <property type="match status" value="1"/>
</dbReference>
<comment type="caution">
    <text evidence="9">The sequence shown here is derived from an EMBL/GenBank/DDBJ whole genome shotgun (WGS) entry which is preliminary data.</text>
</comment>
<dbReference type="InterPro" id="IPR005196">
    <property type="entry name" value="Glyco_hydro_65_N"/>
</dbReference>
<dbReference type="GO" id="GO:0030246">
    <property type="term" value="F:carbohydrate binding"/>
    <property type="evidence" value="ECO:0007669"/>
    <property type="project" value="InterPro"/>
</dbReference>
<evidence type="ECO:0000313" key="9">
    <source>
        <dbReference type="EMBL" id="OMH23323.1"/>
    </source>
</evidence>
<feature type="active site" description="Proton donor" evidence="3">
    <location>
        <position position="523"/>
    </location>
</feature>
<accession>A0A1R1L728</accession>
<dbReference type="GO" id="GO:0004553">
    <property type="term" value="F:hydrolase activity, hydrolyzing O-glycosyl compounds"/>
    <property type="evidence" value="ECO:0007669"/>
    <property type="project" value="TreeGrafter"/>
</dbReference>
<dbReference type="Pfam" id="PF03636">
    <property type="entry name" value="Glyco_hydro_65N"/>
    <property type="match status" value="1"/>
</dbReference>
<dbReference type="InterPro" id="IPR005195">
    <property type="entry name" value="Glyco_hydro_65_M"/>
</dbReference>
<evidence type="ECO:0000256" key="3">
    <source>
        <dbReference type="PIRSR" id="PIRSR036289-50"/>
    </source>
</evidence>
<evidence type="ECO:0000259" key="6">
    <source>
        <dbReference type="Pfam" id="PF03632"/>
    </source>
</evidence>
<dbReference type="PANTHER" id="PTHR11051">
    <property type="entry name" value="GLYCOSYL HYDROLASE-RELATED"/>
    <property type="match status" value="1"/>
</dbReference>
<keyword evidence="9" id="KW-0378">Hydrolase</keyword>
<dbReference type="InterPro" id="IPR008928">
    <property type="entry name" value="6-hairpin_glycosidase_sf"/>
</dbReference>
<dbReference type="InterPro" id="IPR011013">
    <property type="entry name" value="Gal_mutarotase_sf_dom"/>
</dbReference>
<evidence type="ECO:0000313" key="10">
    <source>
        <dbReference type="Proteomes" id="UP000187085"/>
    </source>
</evidence>
<evidence type="ECO:0000256" key="1">
    <source>
        <dbReference type="ARBA" id="ARBA00006768"/>
    </source>
</evidence>
<dbReference type="GO" id="GO:0005975">
    <property type="term" value="P:carbohydrate metabolic process"/>
    <property type="evidence" value="ECO:0007669"/>
    <property type="project" value="InterPro"/>
</dbReference>
<feature type="binding site" evidence="4">
    <location>
        <begin position="394"/>
        <end position="395"/>
    </location>
    <ligand>
        <name>substrate</name>
    </ligand>
</feature>
<dbReference type="AlphaFoldDB" id="A0A1R1L728"/>
<dbReference type="PIRSF" id="PIRSF036289">
    <property type="entry name" value="Glycosyl_hydrolase_malt_phosph"/>
    <property type="match status" value="1"/>
</dbReference>
<dbReference type="EMBL" id="MRDE01000076">
    <property type="protein sequence ID" value="OMH23323.1"/>
    <property type="molecule type" value="Genomic_DNA"/>
</dbReference>
<keyword evidence="2" id="KW-0326">Glycosidase</keyword>
<dbReference type="RefSeq" id="WP_076705339.1">
    <property type="nucleotide sequence ID" value="NZ_MRDE01000076.1"/>
</dbReference>
<dbReference type="GO" id="GO:0016757">
    <property type="term" value="F:glycosyltransferase activity"/>
    <property type="evidence" value="ECO:0007669"/>
    <property type="project" value="UniProtKB-ARBA"/>
</dbReference>
<dbReference type="InterPro" id="IPR017045">
    <property type="entry name" value="Malt_Pase/Glycosyl_Hdrlase"/>
</dbReference>
<dbReference type="InterPro" id="IPR037018">
    <property type="entry name" value="GH65_N"/>
</dbReference>
<evidence type="ECO:0000256" key="5">
    <source>
        <dbReference type="SAM" id="MobiDB-lite"/>
    </source>
</evidence>
<keyword evidence="10" id="KW-1185">Reference proteome</keyword>
<evidence type="ECO:0000256" key="2">
    <source>
        <dbReference type="ARBA" id="ARBA00023295"/>
    </source>
</evidence>
<dbReference type="Gene3D" id="2.60.420.10">
    <property type="entry name" value="Maltose phosphorylase, domain 3"/>
    <property type="match status" value="1"/>
</dbReference>